<evidence type="ECO:0000313" key="4">
    <source>
        <dbReference type="Proteomes" id="UP000199055"/>
    </source>
</evidence>
<feature type="region of interest" description="Disordered" evidence="1">
    <location>
        <begin position="222"/>
        <end position="251"/>
    </location>
</feature>
<dbReference type="STRING" id="403935.SAMN05216481_102237"/>
<evidence type="ECO:0000313" key="3">
    <source>
        <dbReference type="EMBL" id="SEP85083.1"/>
    </source>
</evidence>
<gene>
    <name evidence="3" type="ORF">SAMN05216481_102237</name>
</gene>
<dbReference type="EMBL" id="FOET01000002">
    <property type="protein sequence ID" value="SEP85083.1"/>
    <property type="molecule type" value="Genomic_DNA"/>
</dbReference>
<sequence length="251" mass="27401">MGVSVTVWTECGPDDAAVAAVYPEGMHNAIADAFAPHGELRVRTATMDEDDHGLGGTVLDETDVLFWWGHERHGEVDDGIVARVRARVLEGMGLVALHSSAESKVFRALTGTSGRISGWRHGDREVVWTVDVTHPVAAGVPQPMVIGEQEMYAEPFDVPVPDELVFVSSFEGGEVFRSGIAYRRGLGRVFYFSPGHEEYPVYRREDVRTVLANAAFWAAGSAGPAGNAAPARAKAPVPWTSRPRERGWYER</sequence>
<dbReference type="InterPro" id="IPR009381">
    <property type="entry name" value="Trehalose_catabolism_ThuA_prok"/>
</dbReference>
<reference evidence="3 4" key="1">
    <citation type="submission" date="2016-10" db="EMBL/GenBank/DDBJ databases">
        <authorList>
            <person name="de Groot N.N."/>
        </authorList>
    </citation>
    <scope>NUCLEOTIDE SEQUENCE [LARGE SCALE GENOMIC DNA]</scope>
    <source>
        <strain evidence="3 4">CGMCC 4.3519</strain>
    </source>
</reference>
<organism evidence="3 4">
    <name type="scientific">Streptomyces radiopugnans</name>
    <dbReference type="NCBI Taxonomy" id="403935"/>
    <lineage>
        <taxon>Bacteria</taxon>
        <taxon>Bacillati</taxon>
        <taxon>Actinomycetota</taxon>
        <taxon>Actinomycetes</taxon>
        <taxon>Kitasatosporales</taxon>
        <taxon>Streptomycetaceae</taxon>
        <taxon>Streptomyces</taxon>
    </lineage>
</organism>
<protein>
    <submittedName>
        <fullName evidence="3">Trehalose utilization protein</fullName>
    </submittedName>
</protein>
<dbReference type="Proteomes" id="UP000199055">
    <property type="component" value="Unassembled WGS sequence"/>
</dbReference>
<dbReference type="PIRSF" id="PIRSF030013">
    <property type="entry name" value="ThuA"/>
    <property type="match status" value="1"/>
</dbReference>
<accession>A0A1H9B8S3</accession>
<keyword evidence="4" id="KW-1185">Reference proteome</keyword>
<evidence type="ECO:0000259" key="2">
    <source>
        <dbReference type="Pfam" id="PF06283"/>
    </source>
</evidence>
<feature type="compositionally biased region" description="Low complexity" evidence="1">
    <location>
        <begin position="222"/>
        <end position="236"/>
    </location>
</feature>
<dbReference type="Pfam" id="PF06283">
    <property type="entry name" value="ThuA"/>
    <property type="match status" value="1"/>
</dbReference>
<dbReference type="RefSeq" id="WP_093656210.1">
    <property type="nucleotide sequence ID" value="NZ_FOET01000002.1"/>
</dbReference>
<dbReference type="AlphaFoldDB" id="A0A1H9B8S3"/>
<name>A0A1H9B8S3_9ACTN</name>
<dbReference type="InterPro" id="IPR029062">
    <property type="entry name" value="Class_I_gatase-like"/>
</dbReference>
<feature type="domain" description="ThuA-like" evidence="2">
    <location>
        <begin position="27"/>
        <end position="218"/>
    </location>
</feature>
<dbReference type="Gene3D" id="3.40.50.880">
    <property type="match status" value="1"/>
</dbReference>
<feature type="compositionally biased region" description="Basic and acidic residues" evidence="1">
    <location>
        <begin position="242"/>
        <end position="251"/>
    </location>
</feature>
<dbReference type="SUPFAM" id="SSF52317">
    <property type="entry name" value="Class I glutamine amidotransferase-like"/>
    <property type="match status" value="1"/>
</dbReference>
<dbReference type="InterPro" id="IPR029010">
    <property type="entry name" value="ThuA-like"/>
</dbReference>
<proteinExistence type="predicted"/>
<evidence type="ECO:0000256" key="1">
    <source>
        <dbReference type="SAM" id="MobiDB-lite"/>
    </source>
</evidence>